<name>A0A2G8LM38_STIJA</name>
<reference evidence="3" key="1">
    <citation type="journal article" date="2017" name="PLoS Biol.">
        <title>The sea cucumber genome provides insights into morphological evolution and visceral regeneration.</title>
        <authorList>
            <person name="Zhang X."/>
            <person name="Sun L."/>
            <person name="Yuan J."/>
            <person name="Sun Y."/>
            <person name="Gao Y."/>
            <person name="Zhang L."/>
            <person name="Li S."/>
            <person name="Dai H."/>
            <person name="Hamel J.F."/>
            <person name="Liu C."/>
            <person name="Yu Y."/>
            <person name="Liu S."/>
            <person name="Lin W."/>
            <person name="Guo K."/>
            <person name="Jin S."/>
            <person name="Xu P."/>
            <person name="Storey K.B."/>
            <person name="Huan P."/>
            <person name="Zhang T."/>
            <person name="Zhou Y."/>
            <person name="Zhang J."/>
            <person name="Lin C."/>
            <person name="Li X."/>
            <person name="Xing L."/>
            <person name="Huo D."/>
            <person name="Sun M."/>
            <person name="Wang L."/>
            <person name="Mercier A."/>
            <person name="Li F."/>
            <person name="Yang H."/>
            <person name="Xiang J."/>
        </authorList>
    </citation>
    <scope>NUCLEOTIDE SEQUENCE [LARGE SCALE GENOMIC DNA]</scope>
    <source>
        <strain evidence="3">Shaxun</strain>
        <tissue evidence="3">Muscle</tissue>
    </source>
</reference>
<feature type="compositionally biased region" description="Basic and acidic residues" evidence="2">
    <location>
        <begin position="251"/>
        <end position="264"/>
    </location>
</feature>
<feature type="region of interest" description="Disordered" evidence="2">
    <location>
        <begin position="243"/>
        <end position="264"/>
    </location>
</feature>
<feature type="region of interest" description="Disordered" evidence="2">
    <location>
        <begin position="43"/>
        <end position="64"/>
    </location>
</feature>
<feature type="region of interest" description="Disordered" evidence="2">
    <location>
        <begin position="450"/>
        <end position="542"/>
    </location>
</feature>
<gene>
    <name evidence="3" type="ORF">BSL78_01733</name>
</gene>
<sequence>MQDEEEKHPGKSPCNKSYSSCSKDAGLLQFPLFKPVQNYHHSPVFTPPRKSFLPPSDTDKDETILPPLALLSATSSLGLEITDGPEAYSQALFSSNQSSCPSLDLSFITGGNLSSTGAGEEARNQLSSLTDKIIHSITQASGVVDNQPCKLDEAKDIQNSVKSLTRPVGGTKLSGGSEKSKLEQVRIEQSDEDVPENGGLAGYKSDGTIPLTAKETGTDCSGNSHARGNAVVDDECKENEEKLLSSGDNEMSTKEKVSRTSEKEPTNAAMFNNNVDLRADVTHVYKDKATSEGNGKGPTVNDDGNVAEDLLIEQTVSSEPVSCEMQLLPSAQDESNEVDHILEEYKQVEAALKENDHSSSSLTNLKEKLSTLKEKMKAEANSLKQKRDKILSLHHSHAAPTTSSQLKNEEELLGLSLKQKQILSLLAFHKELAGVLYSKMMETNLYTEEKVTGQDEGTGPNGDESTTASEAGKFSSIPTERIQTITQGTAESPLNVDEGNNLTQTQSDDEVTNSSEMDPSSTEMTHSQQKSTPSARTARIPHLTLKDLIDERVITPQKNCLSISGKEESSEAELLPDGSVMSGNVWYKTEREWYAKYSNQPITAIKRPRLWNLITYKGELLNNLACQCQLLCIAKTINPIQSTTVVINNTNPANSFKYQTKLPAERSVYRKQSSFYDSIDLSSIKSIYLIGNDELFPTEDLFQDGFWRNDGGSDSLVPPNWLNDLTRWEE</sequence>
<dbReference type="Proteomes" id="UP000230750">
    <property type="component" value="Unassembled WGS sequence"/>
</dbReference>
<accession>A0A2G8LM38</accession>
<evidence type="ECO:0000256" key="2">
    <source>
        <dbReference type="SAM" id="MobiDB-lite"/>
    </source>
</evidence>
<feature type="region of interest" description="Disordered" evidence="2">
    <location>
        <begin position="1"/>
        <end position="20"/>
    </location>
</feature>
<organism evidence="3 4">
    <name type="scientific">Stichopus japonicus</name>
    <name type="common">Sea cucumber</name>
    <dbReference type="NCBI Taxonomy" id="307972"/>
    <lineage>
        <taxon>Eukaryota</taxon>
        <taxon>Metazoa</taxon>
        <taxon>Echinodermata</taxon>
        <taxon>Eleutherozoa</taxon>
        <taxon>Echinozoa</taxon>
        <taxon>Holothuroidea</taxon>
        <taxon>Aspidochirotacea</taxon>
        <taxon>Aspidochirotida</taxon>
        <taxon>Stichopodidae</taxon>
        <taxon>Apostichopus</taxon>
    </lineage>
</organism>
<dbReference type="OrthoDB" id="10672918at2759"/>
<comment type="caution">
    <text evidence="3">The sequence shown here is derived from an EMBL/GenBank/DDBJ whole genome shotgun (WGS) entry which is preliminary data.</text>
</comment>
<evidence type="ECO:0000313" key="4">
    <source>
        <dbReference type="Proteomes" id="UP000230750"/>
    </source>
</evidence>
<keyword evidence="4" id="KW-1185">Reference proteome</keyword>
<feature type="coiled-coil region" evidence="1">
    <location>
        <begin position="331"/>
        <end position="393"/>
    </location>
</feature>
<proteinExistence type="predicted"/>
<feature type="compositionally biased region" description="Polar residues" evidence="2">
    <location>
        <begin position="476"/>
        <end position="535"/>
    </location>
</feature>
<dbReference type="EMBL" id="MRZV01000035">
    <property type="protein sequence ID" value="PIK61313.1"/>
    <property type="molecule type" value="Genomic_DNA"/>
</dbReference>
<dbReference type="AlphaFoldDB" id="A0A2G8LM38"/>
<evidence type="ECO:0000256" key="1">
    <source>
        <dbReference type="SAM" id="Coils"/>
    </source>
</evidence>
<keyword evidence="1" id="KW-0175">Coiled coil</keyword>
<feature type="region of interest" description="Disordered" evidence="2">
    <location>
        <begin position="188"/>
        <end position="209"/>
    </location>
</feature>
<protein>
    <submittedName>
        <fullName evidence="3">Uncharacterized protein</fullName>
    </submittedName>
</protein>
<evidence type="ECO:0000313" key="3">
    <source>
        <dbReference type="EMBL" id="PIK61313.1"/>
    </source>
</evidence>